<evidence type="ECO:0000313" key="1">
    <source>
        <dbReference type="EMBL" id="AFZ11440.1"/>
    </source>
</evidence>
<organism evidence="1 2">
    <name type="scientific">Crinalium epipsammum PCC 9333</name>
    <dbReference type="NCBI Taxonomy" id="1173022"/>
    <lineage>
        <taxon>Bacteria</taxon>
        <taxon>Bacillati</taxon>
        <taxon>Cyanobacteriota</taxon>
        <taxon>Cyanophyceae</taxon>
        <taxon>Gomontiellales</taxon>
        <taxon>Gomontiellaceae</taxon>
        <taxon>Crinalium</taxon>
    </lineage>
</organism>
<proteinExistence type="predicted"/>
<dbReference type="AlphaFoldDB" id="K9VWA1"/>
<dbReference type="Proteomes" id="UP000010472">
    <property type="component" value="Chromosome"/>
</dbReference>
<dbReference type="HOGENOM" id="CLU_3116941_0_0_3"/>
<reference evidence="1 2" key="1">
    <citation type="submission" date="2012-06" db="EMBL/GenBank/DDBJ databases">
        <title>Finished chromosome of genome of Crinalium epipsammum PCC 9333.</title>
        <authorList>
            <consortium name="US DOE Joint Genome Institute"/>
            <person name="Gugger M."/>
            <person name="Coursin T."/>
            <person name="Rippka R."/>
            <person name="Tandeau De Marsac N."/>
            <person name="Huntemann M."/>
            <person name="Wei C.-L."/>
            <person name="Han J."/>
            <person name="Detter J.C."/>
            <person name="Han C."/>
            <person name="Tapia R."/>
            <person name="Davenport K."/>
            <person name="Daligault H."/>
            <person name="Erkkila T."/>
            <person name="Gu W."/>
            <person name="Munk A.C.C."/>
            <person name="Teshima H."/>
            <person name="Xu Y."/>
            <person name="Chain P."/>
            <person name="Chen A."/>
            <person name="Krypides N."/>
            <person name="Mavromatis K."/>
            <person name="Markowitz V."/>
            <person name="Szeto E."/>
            <person name="Ivanova N."/>
            <person name="Mikhailova N."/>
            <person name="Ovchinnikova G."/>
            <person name="Pagani I."/>
            <person name="Pati A."/>
            <person name="Goodwin L."/>
            <person name="Peters L."/>
            <person name="Pitluck S."/>
            <person name="Woyke T."/>
            <person name="Kerfeld C."/>
        </authorList>
    </citation>
    <scope>NUCLEOTIDE SEQUENCE [LARGE SCALE GENOMIC DNA]</scope>
    <source>
        <strain evidence="1 2">PCC 9333</strain>
    </source>
</reference>
<keyword evidence="2" id="KW-1185">Reference proteome</keyword>
<dbReference type="STRING" id="1173022.Cri9333_0474"/>
<protein>
    <submittedName>
        <fullName evidence="1">Uncharacterized protein</fullName>
    </submittedName>
</protein>
<name>K9VWA1_9CYAN</name>
<evidence type="ECO:0000313" key="2">
    <source>
        <dbReference type="Proteomes" id="UP000010472"/>
    </source>
</evidence>
<sequence length="50" mass="5777">MALLIPVIKQPLPTDVNLCQVVLQEIKRKNYDCILILFIIYSLNNLYAKS</sequence>
<gene>
    <name evidence="1" type="ORF">Cri9333_0474</name>
</gene>
<dbReference type="KEGG" id="cep:Cri9333_0474"/>
<dbReference type="EMBL" id="CP003620">
    <property type="protein sequence ID" value="AFZ11440.1"/>
    <property type="molecule type" value="Genomic_DNA"/>
</dbReference>
<accession>K9VWA1</accession>